<evidence type="ECO:0000313" key="4">
    <source>
        <dbReference type="Proteomes" id="UP000285060"/>
    </source>
</evidence>
<protein>
    <submittedName>
        <fullName evidence="3">Uncharacterized protein</fullName>
    </submittedName>
</protein>
<dbReference type="Gene3D" id="3.40.50.410">
    <property type="entry name" value="von Willebrand factor, type A domain"/>
    <property type="match status" value="1"/>
</dbReference>
<evidence type="ECO:0000256" key="2">
    <source>
        <dbReference type="SAM" id="MobiDB-lite"/>
    </source>
</evidence>
<feature type="compositionally biased region" description="Low complexity" evidence="2">
    <location>
        <begin position="1348"/>
        <end position="1360"/>
    </location>
</feature>
<dbReference type="VEuPathDB" id="FungiDB:H310_11713"/>
<feature type="coiled-coil region" evidence="1">
    <location>
        <begin position="1083"/>
        <end position="1232"/>
    </location>
</feature>
<proteinExistence type="predicted"/>
<reference evidence="3 4" key="1">
    <citation type="submission" date="2018-08" db="EMBL/GenBank/DDBJ databases">
        <title>Aphanomyces genome sequencing and annotation.</title>
        <authorList>
            <person name="Minardi D."/>
            <person name="Oidtmann B."/>
            <person name="Van Der Giezen M."/>
            <person name="Studholme D.J."/>
        </authorList>
    </citation>
    <scope>NUCLEOTIDE SEQUENCE [LARGE SCALE GENOMIC DNA]</scope>
    <source>
        <strain evidence="3 4">NJM0002</strain>
    </source>
</reference>
<dbReference type="EMBL" id="QUSY01000334">
    <property type="protein sequence ID" value="RHY30284.1"/>
    <property type="molecule type" value="Genomic_DNA"/>
</dbReference>
<feature type="coiled-coil region" evidence="1">
    <location>
        <begin position="949"/>
        <end position="980"/>
    </location>
</feature>
<gene>
    <name evidence="3" type="ORF">DYB32_004444</name>
</gene>
<evidence type="ECO:0000313" key="3">
    <source>
        <dbReference type="EMBL" id="RHY30284.1"/>
    </source>
</evidence>
<sequence>MGTYLPALKASLRQVFVVAKLLFHGRLMVHIVSYKDYCDGDNLLTTVSRRSGRNDAIVKFVDTLEATGGGDNPEAVKTALNHVIQTVDEIRAAGAPTSRALVFLYTDAPPHHAMTQSSNMTKEIRAIESNPKYRGGHDWLQIQRTLRTLDVLVYTFHSPVTTYHSRRVVKKQSPSFYAVLGPTVILPALTSDVITEASMGVLLQLMRQAFTPTTKGASDFAVSTFQLNGQNFDPTYDAADESDMPCDSLLTLVNEPFEFAPLPYLKEDLDALLPLFRRDMDFRNLVMKTFQVIFRPDNVLAVTYNPIFGKLWRLCCRQRLDPRLDDLTTQLAQCVPKLTGPALAHVQTWLDESYNDTQRIREAIATLEPNGPCFTLDSGTVSTSKDNLRSLARAPTPGVLASTQAILTWIQYHDMTPPHVQSLDDDADVKLLPVALADEDFFSFLPNLMFPGLTLSRRGAAIVALLCCLSDHVHLRHRAESYLKAIEGTWLPFEYAVEFPEIFSAEIVELLYRGRAYLTPLEQHVYSKLFVIHRMRLAATKQIEATVGFTPKKDDFWPDRKAPCLTCGYDTSLSLMVSPILCAMCVTYGGDAPALQANTFVAGNESHMVACHDCHGIYAVLQVAQLGTAAKCWFCRTNVPGPPPKTSCTGCLNEYIDPAGLYRSSAPDNSWLCPVCTDAPTRAKTTATTTVQVLTMANPDVAVVHGWTAEKTKDAFVELVYHTPHDSMFKIFTQKRTVLVAGPTANGFSSSQGADVTIRFDGKIVHQARQLCQSFSTIVLPDSLRDVCSMCFYELPLVELTSACGRCLTKVCDPCLAKWYGAPKPGKLIVPAMLSCAFCRRPPTLGVLRKHNRELLSLKVDKTAAFRDPNMHYGWCLGCFRIKGMIARTNDSPIDEEAFVCGDCKTAHPTPDEWVFVATKEQTTTFEVNQKVEAQRFLKQFKDERARLLDDKENRLVGMAEELQRAVEAHEDRRQDDYQKALVYLRECYDRELELARSHAKTEATAVLHEEVKRLEDSWNAGMNQVTKRLNFDWETQRSLNLQEKNRELETMARKHSDYVQAIQNETERVLRATRMENEYSREDALSRLHEDLRNTKRSHQEELTVLLAEARREIDAKESAYEVWEARRTQEISTLREEINRVTMELDAARSAQRRQEVLNRVNSTCHNCSVLQDAKDKLQADVQDLERRLQAALNRPVLPCGHCPVLQKANDGLQDRLRGLELRLQEAGLDQKCVAQQVEGTLDSLQDTERRVRETHELLLLEREQHEKDLDEHQESMRQLEHDREKATNRDVLARIEDGLSRQETNMGLLNQSEDQLRRDRYAHEARAKHELAELDGRRLSSTLTSASGRSPSGKSSATFVTNPLMPTSFSVVSTPRYGHKAPLIVQTLQHTEVMTETEDLQYNFCPGKKILKKGQKQFQKAQRSWFCLYLLKNALWVARRPKTSTAETPLACRQGASTEDFVLAEGQGLPTQSGKMITPDEADVGTRAAQLLPVPIGMKDGPSRTPPGRTASRVRNRAS</sequence>
<feature type="region of interest" description="Disordered" evidence="2">
    <location>
        <begin position="1341"/>
        <end position="1362"/>
    </location>
</feature>
<keyword evidence="1" id="KW-0175">Coiled coil</keyword>
<feature type="coiled-coil region" evidence="1">
    <location>
        <begin position="1258"/>
        <end position="1292"/>
    </location>
</feature>
<name>A0A3R6Y9L4_9STRA</name>
<accession>A0A3R6Y9L4</accession>
<evidence type="ECO:0000256" key="1">
    <source>
        <dbReference type="SAM" id="Coils"/>
    </source>
</evidence>
<dbReference type="SUPFAM" id="SSF53300">
    <property type="entry name" value="vWA-like"/>
    <property type="match status" value="1"/>
</dbReference>
<organism evidence="3 4">
    <name type="scientific">Aphanomyces invadans</name>
    <dbReference type="NCBI Taxonomy" id="157072"/>
    <lineage>
        <taxon>Eukaryota</taxon>
        <taxon>Sar</taxon>
        <taxon>Stramenopiles</taxon>
        <taxon>Oomycota</taxon>
        <taxon>Saprolegniomycetes</taxon>
        <taxon>Saprolegniales</taxon>
        <taxon>Verrucalvaceae</taxon>
        <taxon>Aphanomyces</taxon>
    </lineage>
</organism>
<dbReference type="InterPro" id="IPR036465">
    <property type="entry name" value="vWFA_dom_sf"/>
</dbReference>
<feature type="region of interest" description="Disordered" evidence="2">
    <location>
        <begin position="1497"/>
        <end position="1522"/>
    </location>
</feature>
<dbReference type="VEuPathDB" id="FungiDB:H310_10593"/>
<comment type="caution">
    <text evidence="3">The sequence shown here is derived from an EMBL/GenBank/DDBJ whole genome shotgun (WGS) entry which is preliminary data.</text>
</comment>
<dbReference type="Proteomes" id="UP000285060">
    <property type="component" value="Unassembled WGS sequence"/>
</dbReference>
<keyword evidence="4" id="KW-1185">Reference proteome</keyword>